<keyword evidence="2" id="KW-0472">Membrane</keyword>
<sequence>MPGTPFFRPSPTGMRALVQQAPMRTIRRTLFQAAMTLVLALFVLMCGFVGAMSTPVSGFGTTALVGLLPSAGTAVVWTMGWYCKVRVGPQGVVIVNWLHTHTVPWSQVAGRRSQVADVRRAGAFALVLRSGDRLTSVQYGAALAGELTGYVSHRRLRGIVAEHFERYRDGDPAFAYAHPLDLRIARLKPPVLPLLAGLCAAEGVVVGAGGSSSRWGSAVRGRRGGSGRGGRGGGTRRATRWTGRRRSAAPFR</sequence>
<keyword evidence="2" id="KW-0812">Transmembrane</keyword>
<dbReference type="OrthoDB" id="5148800at2"/>
<feature type="region of interest" description="Disordered" evidence="1">
    <location>
        <begin position="213"/>
        <end position="252"/>
    </location>
</feature>
<keyword evidence="2" id="KW-1133">Transmembrane helix</keyword>
<evidence type="ECO:0000259" key="3">
    <source>
        <dbReference type="Pfam" id="PF10756"/>
    </source>
</evidence>
<dbReference type="Pfam" id="PF10756">
    <property type="entry name" value="bPH_6"/>
    <property type="match status" value="1"/>
</dbReference>
<feature type="compositionally biased region" description="Basic residues" evidence="1">
    <location>
        <begin position="237"/>
        <end position="252"/>
    </location>
</feature>
<feature type="transmembrane region" description="Helical" evidence="2">
    <location>
        <begin position="30"/>
        <end position="51"/>
    </location>
</feature>
<evidence type="ECO:0000313" key="4">
    <source>
        <dbReference type="EMBL" id="PSK92936.1"/>
    </source>
</evidence>
<organism evidence="4 5">
    <name type="scientific">Murinocardiopsis flavida</name>
    <dbReference type="NCBI Taxonomy" id="645275"/>
    <lineage>
        <taxon>Bacteria</taxon>
        <taxon>Bacillati</taxon>
        <taxon>Actinomycetota</taxon>
        <taxon>Actinomycetes</taxon>
        <taxon>Streptosporangiales</taxon>
        <taxon>Nocardiopsidaceae</taxon>
        <taxon>Murinocardiopsis</taxon>
    </lineage>
</organism>
<evidence type="ECO:0000313" key="5">
    <source>
        <dbReference type="Proteomes" id="UP000240542"/>
    </source>
</evidence>
<feature type="domain" description="Low molecular weight protein antigen 6 PH" evidence="3">
    <location>
        <begin position="83"/>
        <end position="115"/>
    </location>
</feature>
<keyword evidence="5" id="KW-1185">Reference proteome</keyword>
<reference evidence="4 5" key="1">
    <citation type="submission" date="2018-03" db="EMBL/GenBank/DDBJ databases">
        <title>Genomic Encyclopedia of Archaeal and Bacterial Type Strains, Phase II (KMG-II): from individual species to whole genera.</title>
        <authorList>
            <person name="Goeker M."/>
        </authorList>
    </citation>
    <scope>NUCLEOTIDE SEQUENCE [LARGE SCALE GENOMIC DNA]</scope>
    <source>
        <strain evidence="4 5">DSM 45312</strain>
    </source>
</reference>
<dbReference type="InterPro" id="IPR019692">
    <property type="entry name" value="CFP-6_PH"/>
</dbReference>
<evidence type="ECO:0000256" key="2">
    <source>
        <dbReference type="SAM" id="Phobius"/>
    </source>
</evidence>
<protein>
    <submittedName>
        <fullName evidence="4">PH (Pleckstrin Homology) domain-containing protein</fullName>
    </submittedName>
</protein>
<feature type="compositionally biased region" description="Gly residues" evidence="1">
    <location>
        <begin position="226"/>
        <end position="235"/>
    </location>
</feature>
<dbReference type="AlphaFoldDB" id="A0A2P8D6T3"/>
<name>A0A2P8D6T3_9ACTN</name>
<gene>
    <name evidence="4" type="ORF">CLV63_117145</name>
</gene>
<feature type="transmembrane region" description="Helical" evidence="2">
    <location>
        <begin position="63"/>
        <end position="83"/>
    </location>
</feature>
<proteinExistence type="predicted"/>
<comment type="caution">
    <text evidence="4">The sequence shown here is derived from an EMBL/GenBank/DDBJ whole genome shotgun (WGS) entry which is preliminary data.</text>
</comment>
<accession>A0A2P8D6T3</accession>
<dbReference type="Proteomes" id="UP000240542">
    <property type="component" value="Unassembled WGS sequence"/>
</dbReference>
<dbReference type="EMBL" id="PYGA01000017">
    <property type="protein sequence ID" value="PSK92936.1"/>
    <property type="molecule type" value="Genomic_DNA"/>
</dbReference>
<evidence type="ECO:0000256" key="1">
    <source>
        <dbReference type="SAM" id="MobiDB-lite"/>
    </source>
</evidence>